<dbReference type="SUPFAM" id="SSF46565">
    <property type="entry name" value="Chaperone J-domain"/>
    <property type="match status" value="1"/>
</dbReference>
<name>A0ABP0BFG0_9PEZI</name>
<dbReference type="EMBL" id="CAWUHC010000023">
    <property type="protein sequence ID" value="CAK7218246.1"/>
    <property type="molecule type" value="Genomic_DNA"/>
</dbReference>
<evidence type="ECO:0000313" key="4">
    <source>
        <dbReference type="Proteomes" id="UP001642406"/>
    </source>
</evidence>
<dbReference type="InterPro" id="IPR001623">
    <property type="entry name" value="DnaJ_domain"/>
</dbReference>
<gene>
    <name evidence="3" type="ORF">SBRCBS47491_003444</name>
</gene>
<dbReference type="InterPro" id="IPR036869">
    <property type="entry name" value="J_dom_sf"/>
</dbReference>
<accession>A0ABP0BFG0</accession>
<evidence type="ECO:0000259" key="2">
    <source>
        <dbReference type="PROSITE" id="PS50076"/>
    </source>
</evidence>
<feature type="compositionally biased region" description="Acidic residues" evidence="1">
    <location>
        <begin position="153"/>
        <end position="162"/>
    </location>
</feature>
<comment type="caution">
    <text evidence="3">The sequence shown here is derived from an EMBL/GenBank/DDBJ whole genome shotgun (WGS) entry which is preliminary data.</text>
</comment>
<sequence>MPTYILEQTAYSFFGVSPTASPFEIQEAYRRMARKFPADRVWDTPMASVAKMGLQEVERWYANIGSPGARAEYDAMLAAKQRPVEVRQSSDHAVMLDDVVKDCVLKNNSADDDVGQIHAILTKEVERNDDNYHDDNNTKPVLNKDKITKTDFESEEYADSTNEETQCGQGKDEIKDVDSDGSVSSEAAALDAPSYGKDASHSPSATAAGMVMLDQATVLYPNATFPTYSLPNTQVLTIFLACLKTTLSTKRLYDLPTTEKFACTTQTSIP</sequence>
<dbReference type="Proteomes" id="UP001642406">
    <property type="component" value="Unassembled WGS sequence"/>
</dbReference>
<dbReference type="PROSITE" id="PS50076">
    <property type="entry name" value="DNAJ_2"/>
    <property type="match status" value="1"/>
</dbReference>
<evidence type="ECO:0000256" key="1">
    <source>
        <dbReference type="SAM" id="MobiDB-lite"/>
    </source>
</evidence>
<reference evidence="3 4" key="1">
    <citation type="submission" date="2024-01" db="EMBL/GenBank/DDBJ databases">
        <authorList>
            <person name="Allen C."/>
            <person name="Tagirdzhanova G."/>
        </authorList>
    </citation>
    <scope>NUCLEOTIDE SEQUENCE [LARGE SCALE GENOMIC DNA]</scope>
</reference>
<evidence type="ECO:0000313" key="3">
    <source>
        <dbReference type="EMBL" id="CAK7218246.1"/>
    </source>
</evidence>
<keyword evidence="4" id="KW-1185">Reference proteome</keyword>
<protein>
    <recommendedName>
        <fullName evidence="2">J domain-containing protein</fullName>
    </recommendedName>
</protein>
<dbReference type="Gene3D" id="1.10.287.110">
    <property type="entry name" value="DnaJ domain"/>
    <property type="match status" value="1"/>
</dbReference>
<proteinExistence type="predicted"/>
<feature type="domain" description="J" evidence="2">
    <location>
        <begin position="9"/>
        <end position="77"/>
    </location>
</feature>
<feature type="region of interest" description="Disordered" evidence="1">
    <location>
        <begin position="150"/>
        <end position="203"/>
    </location>
</feature>
<organism evidence="3 4">
    <name type="scientific">Sporothrix bragantina</name>
    <dbReference type="NCBI Taxonomy" id="671064"/>
    <lineage>
        <taxon>Eukaryota</taxon>
        <taxon>Fungi</taxon>
        <taxon>Dikarya</taxon>
        <taxon>Ascomycota</taxon>
        <taxon>Pezizomycotina</taxon>
        <taxon>Sordariomycetes</taxon>
        <taxon>Sordariomycetidae</taxon>
        <taxon>Ophiostomatales</taxon>
        <taxon>Ophiostomataceae</taxon>
        <taxon>Sporothrix</taxon>
    </lineage>
</organism>